<evidence type="ECO:0000256" key="2">
    <source>
        <dbReference type="ARBA" id="ARBA00010663"/>
    </source>
</evidence>
<dbReference type="GO" id="GO:0004930">
    <property type="term" value="F:G protein-coupled receptor activity"/>
    <property type="evidence" value="ECO:0007669"/>
    <property type="project" value="UniProtKB-KW"/>
</dbReference>
<dbReference type="PANTHER" id="PTHR24243:SF208">
    <property type="entry name" value="PYROKININ-1 RECEPTOR"/>
    <property type="match status" value="1"/>
</dbReference>
<dbReference type="CDD" id="cd00637">
    <property type="entry name" value="7tm_classA_rhodopsin-like"/>
    <property type="match status" value="1"/>
</dbReference>
<dbReference type="PANTHER" id="PTHR24243">
    <property type="entry name" value="G-PROTEIN COUPLED RECEPTOR"/>
    <property type="match status" value="1"/>
</dbReference>
<feature type="transmembrane region" description="Helical" evidence="9">
    <location>
        <begin position="173"/>
        <end position="202"/>
    </location>
</feature>
<dbReference type="SUPFAM" id="SSF81321">
    <property type="entry name" value="Family A G protein-coupled receptor-like"/>
    <property type="match status" value="1"/>
</dbReference>
<dbReference type="OrthoDB" id="7701452at2759"/>
<dbReference type="InterPro" id="IPR000276">
    <property type="entry name" value="GPCR_Rhodpsn"/>
</dbReference>
<feature type="transmembrane region" description="Helical" evidence="9">
    <location>
        <begin position="255"/>
        <end position="274"/>
    </location>
</feature>
<dbReference type="Gene3D" id="1.20.1070.10">
    <property type="entry name" value="Rhodopsin 7-helix transmembrane proteins"/>
    <property type="match status" value="1"/>
</dbReference>
<feature type="transmembrane region" description="Helical" evidence="9">
    <location>
        <begin position="69"/>
        <end position="90"/>
    </location>
</feature>
<dbReference type="InterPro" id="IPR017452">
    <property type="entry name" value="GPCR_Rhodpsn_7TM"/>
</dbReference>
<name>A0A6J0C6L2_NEOLC</name>
<evidence type="ECO:0000259" key="10">
    <source>
        <dbReference type="PROSITE" id="PS50262"/>
    </source>
</evidence>
<evidence type="ECO:0000313" key="11">
    <source>
        <dbReference type="Proteomes" id="UP000829291"/>
    </source>
</evidence>
<keyword evidence="8" id="KW-0807">Transducer</keyword>
<evidence type="ECO:0000256" key="5">
    <source>
        <dbReference type="ARBA" id="ARBA00023040"/>
    </source>
</evidence>
<dbReference type="PRINTS" id="PR00237">
    <property type="entry name" value="GPCRRHODOPSN"/>
</dbReference>
<evidence type="ECO:0000256" key="7">
    <source>
        <dbReference type="ARBA" id="ARBA00023170"/>
    </source>
</evidence>
<evidence type="ECO:0000256" key="6">
    <source>
        <dbReference type="ARBA" id="ARBA00023136"/>
    </source>
</evidence>
<keyword evidence="5" id="KW-0297">G-protein coupled receptor</keyword>
<evidence type="ECO:0000313" key="12">
    <source>
        <dbReference type="RefSeq" id="XP_015522971.2"/>
    </source>
</evidence>
<feature type="transmembrane region" description="Helical" evidence="9">
    <location>
        <begin position="214"/>
        <end position="235"/>
    </location>
</feature>
<dbReference type="Proteomes" id="UP000829291">
    <property type="component" value="Chromosome 1"/>
</dbReference>
<keyword evidence="3 9" id="KW-0812">Transmembrane</keyword>
<sequence length="302" mass="33151">MPTYIEFELLNNNEIANRSLGFVVGEENSDGYLLTILRLAIVSLGLPLNLVVVAVIIGSNRSMRTASNCYVMSIVISNLIVTVQILLDVLKQWIKFCFHTNGVYVAYLTLEASVLTLVIFALERYVAHCHPKSQPGPDFGFSQGAKGVLVIWAMAATFAAMELNLKFHFLTSIQGLIFLASTAMFLFLPTLVIITLGTFVLIDTGSFENTAENDATRVFVALAAVFYVSMAPYRMVSLVRFMAPTLCCSQTILDASYLIVELSAAVNPILYALVSRHFRAAFKETLCGFFGGRGPTITTQIL</sequence>
<dbReference type="InParanoid" id="A0A6J0C6L2"/>
<comment type="subcellular location">
    <subcellularLocation>
        <location evidence="1">Membrane</location>
        <topology evidence="1">Multi-pass membrane protein</topology>
    </subcellularLocation>
</comment>
<dbReference type="Pfam" id="PF00001">
    <property type="entry name" value="7tm_1"/>
    <property type="match status" value="1"/>
</dbReference>
<accession>A0A6J0C6L2</accession>
<evidence type="ECO:0000256" key="8">
    <source>
        <dbReference type="ARBA" id="ARBA00023224"/>
    </source>
</evidence>
<protein>
    <submittedName>
        <fullName evidence="12">Thyrotropin-releasing hormone receptor-like</fullName>
    </submittedName>
</protein>
<dbReference type="KEGG" id="nlo:107226611"/>
<gene>
    <name evidence="12" type="primary">LOC107226611</name>
</gene>
<evidence type="ECO:0000256" key="3">
    <source>
        <dbReference type="ARBA" id="ARBA00022692"/>
    </source>
</evidence>
<evidence type="ECO:0000256" key="4">
    <source>
        <dbReference type="ARBA" id="ARBA00022989"/>
    </source>
</evidence>
<reference evidence="12" key="1">
    <citation type="submission" date="2025-08" db="UniProtKB">
        <authorList>
            <consortium name="RefSeq"/>
        </authorList>
    </citation>
    <scope>IDENTIFICATION</scope>
    <source>
        <tissue evidence="12">Thorax and Abdomen</tissue>
    </source>
</reference>
<dbReference type="GO" id="GO:0005886">
    <property type="term" value="C:plasma membrane"/>
    <property type="evidence" value="ECO:0007669"/>
    <property type="project" value="TreeGrafter"/>
</dbReference>
<keyword evidence="6 9" id="KW-0472">Membrane</keyword>
<keyword evidence="11" id="KW-1185">Reference proteome</keyword>
<organism evidence="12">
    <name type="scientific">Neodiprion lecontei</name>
    <name type="common">Redheaded pine sawfly</name>
    <dbReference type="NCBI Taxonomy" id="441921"/>
    <lineage>
        <taxon>Eukaryota</taxon>
        <taxon>Metazoa</taxon>
        <taxon>Ecdysozoa</taxon>
        <taxon>Arthropoda</taxon>
        <taxon>Hexapoda</taxon>
        <taxon>Insecta</taxon>
        <taxon>Pterygota</taxon>
        <taxon>Neoptera</taxon>
        <taxon>Endopterygota</taxon>
        <taxon>Hymenoptera</taxon>
        <taxon>Tenthredinoidea</taxon>
        <taxon>Diprionidae</taxon>
        <taxon>Diprioninae</taxon>
        <taxon>Neodiprion</taxon>
    </lineage>
</organism>
<keyword evidence="4 9" id="KW-1133">Transmembrane helix</keyword>
<evidence type="ECO:0000256" key="9">
    <source>
        <dbReference type="SAM" id="Phobius"/>
    </source>
</evidence>
<evidence type="ECO:0000256" key="1">
    <source>
        <dbReference type="ARBA" id="ARBA00004141"/>
    </source>
</evidence>
<dbReference type="AlphaFoldDB" id="A0A6J0C6L2"/>
<feature type="domain" description="G-protein coupled receptors family 1 profile" evidence="10">
    <location>
        <begin position="48"/>
        <end position="271"/>
    </location>
</feature>
<feature type="transmembrane region" description="Helical" evidence="9">
    <location>
        <begin position="32"/>
        <end position="57"/>
    </location>
</feature>
<feature type="transmembrane region" description="Helical" evidence="9">
    <location>
        <begin position="102"/>
        <end position="122"/>
    </location>
</feature>
<keyword evidence="7" id="KW-0675">Receptor</keyword>
<feature type="transmembrane region" description="Helical" evidence="9">
    <location>
        <begin position="143"/>
        <end position="161"/>
    </location>
</feature>
<dbReference type="GeneID" id="107226611"/>
<proteinExistence type="inferred from homology"/>
<dbReference type="RefSeq" id="XP_015522971.2">
    <property type="nucleotide sequence ID" value="XM_015667485.2"/>
</dbReference>
<dbReference type="PROSITE" id="PS50262">
    <property type="entry name" value="G_PROTEIN_RECEP_F1_2"/>
    <property type="match status" value="1"/>
</dbReference>
<comment type="similarity">
    <text evidence="2">Belongs to the G-protein coupled receptor 1 family.</text>
</comment>